<evidence type="ECO:0000256" key="1">
    <source>
        <dbReference type="ARBA" id="ARBA00006484"/>
    </source>
</evidence>
<dbReference type="RefSeq" id="WP_030252611.1">
    <property type="nucleotide sequence ID" value="NZ_JBHEZZ010000005.1"/>
</dbReference>
<comment type="similarity">
    <text evidence="1">Belongs to the short-chain dehydrogenases/reductases (SDR) family.</text>
</comment>
<dbReference type="GO" id="GO:0016491">
    <property type="term" value="F:oxidoreductase activity"/>
    <property type="evidence" value="ECO:0007669"/>
    <property type="project" value="UniProtKB-KW"/>
</dbReference>
<keyword evidence="2 4" id="KW-0560">Oxidoreductase</keyword>
<sequence>MSIPTLSAEGKVVLVTGGSKGLGRAMALGFAEAGADVVVASRKLGPCEAVADEVRSLGGKALAVACHVGDWQQCEDLVAAAVGAFGRIDVLVNNAGIAPVPASIEAVTSELFDKTLAVNLKGPLRLTALAAAHMPSGGAVINISSKASLHPTPSTVVYAAAKAGLNAVTRATAQELGPRGIRVNAIVCGTFHTDSLHRSLPTEALQARMADRISLGRIATADEIVGTALFLAGDASSYLNGELIVLDGG</sequence>
<accession>A0ABV6UL29</accession>
<dbReference type="PANTHER" id="PTHR42760">
    <property type="entry name" value="SHORT-CHAIN DEHYDROGENASES/REDUCTASES FAMILY MEMBER"/>
    <property type="match status" value="1"/>
</dbReference>
<dbReference type="EMBL" id="JBHEZZ010000005">
    <property type="protein sequence ID" value="MFC1402154.1"/>
    <property type="molecule type" value="Genomic_DNA"/>
</dbReference>
<evidence type="ECO:0000313" key="5">
    <source>
        <dbReference type="Proteomes" id="UP001592528"/>
    </source>
</evidence>
<proteinExistence type="inferred from homology"/>
<feature type="domain" description="Ketoreductase" evidence="3">
    <location>
        <begin position="11"/>
        <end position="192"/>
    </location>
</feature>
<dbReference type="NCBIfam" id="NF005559">
    <property type="entry name" value="PRK07231.1"/>
    <property type="match status" value="1"/>
</dbReference>
<dbReference type="InterPro" id="IPR057326">
    <property type="entry name" value="KR_dom"/>
</dbReference>
<keyword evidence="5" id="KW-1185">Reference proteome</keyword>
<dbReference type="PROSITE" id="PS00061">
    <property type="entry name" value="ADH_SHORT"/>
    <property type="match status" value="1"/>
</dbReference>
<evidence type="ECO:0000313" key="4">
    <source>
        <dbReference type="EMBL" id="MFC1402154.1"/>
    </source>
</evidence>
<protein>
    <submittedName>
        <fullName evidence="4">SDR family NAD(P)-dependent oxidoreductase</fullName>
        <ecNumber evidence="4">1.1.1.-</ecNumber>
    </submittedName>
</protein>
<dbReference type="InterPro" id="IPR020904">
    <property type="entry name" value="Sc_DH/Rdtase_CS"/>
</dbReference>
<dbReference type="CDD" id="cd05233">
    <property type="entry name" value="SDR_c"/>
    <property type="match status" value="1"/>
</dbReference>
<reference evidence="4 5" key="1">
    <citation type="submission" date="2024-09" db="EMBL/GenBank/DDBJ databases">
        <authorList>
            <person name="Lee S.D."/>
        </authorList>
    </citation>
    <scope>NUCLEOTIDE SEQUENCE [LARGE SCALE GENOMIC DNA]</scope>
    <source>
        <strain evidence="4 5">N1-5</strain>
    </source>
</reference>
<comment type="caution">
    <text evidence="4">The sequence shown here is derived from an EMBL/GenBank/DDBJ whole genome shotgun (WGS) entry which is preliminary data.</text>
</comment>
<dbReference type="InterPro" id="IPR036291">
    <property type="entry name" value="NAD(P)-bd_dom_sf"/>
</dbReference>
<dbReference type="PRINTS" id="PR00081">
    <property type="entry name" value="GDHRDH"/>
</dbReference>
<evidence type="ECO:0000256" key="2">
    <source>
        <dbReference type="ARBA" id="ARBA00023002"/>
    </source>
</evidence>
<dbReference type="Proteomes" id="UP001592528">
    <property type="component" value="Unassembled WGS sequence"/>
</dbReference>
<dbReference type="SUPFAM" id="SSF51735">
    <property type="entry name" value="NAD(P)-binding Rossmann-fold domains"/>
    <property type="match status" value="1"/>
</dbReference>
<dbReference type="Pfam" id="PF13561">
    <property type="entry name" value="adh_short_C2"/>
    <property type="match status" value="1"/>
</dbReference>
<dbReference type="Gene3D" id="3.40.50.720">
    <property type="entry name" value="NAD(P)-binding Rossmann-like Domain"/>
    <property type="match status" value="1"/>
</dbReference>
<dbReference type="SMART" id="SM00822">
    <property type="entry name" value="PKS_KR"/>
    <property type="match status" value="1"/>
</dbReference>
<name>A0ABV6UL29_9ACTN</name>
<dbReference type="EC" id="1.1.1.-" evidence="4"/>
<gene>
    <name evidence="4" type="ORF">ACEZDJ_12735</name>
</gene>
<evidence type="ECO:0000259" key="3">
    <source>
        <dbReference type="SMART" id="SM00822"/>
    </source>
</evidence>
<dbReference type="InterPro" id="IPR002347">
    <property type="entry name" value="SDR_fam"/>
</dbReference>
<organism evidence="4 5">
    <name type="scientific">Streptacidiphilus cavernicola</name>
    <dbReference type="NCBI Taxonomy" id="3342716"/>
    <lineage>
        <taxon>Bacteria</taxon>
        <taxon>Bacillati</taxon>
        <taxon>Actinomycetota</taxon>
        <taxon>Actinomycetes</taxon>
        <taxon>Kitasatosporales</taxon>
        <taxon>Streptomycetaceae</taxon>
        <taxon>Streptacidiphilus</taxon>
    </lineage>
</organism>
<dbReference type="PANTHER" id="PTHR42760:SF133">
    <property type="entry name" value="3-OXOACYL-[ACYL-CARRIER-PROTEIN] REDUCTASE"/>
    <property type="match status" value="1"/>
</dbReference>
<dbReference type="PRINTS" id="PR00080">
    <property type="entry name" value="SDRFAMILY"/>
</dbReference>